<reference evidence="3" key="1">
    <citation type="submission" date="2016-10" db="EMBL/GenBank/DDBJ databases">
        <title>Genome sequence of Streptomyces mangrovisoli MUSC 149.</title>
        <authorList>
            <person name="Lee L.-H."/>
            <person name="Ser H.-L."/>
        </authorList>
    </citation>
    <scope>NUCLEOTIDE SEQUENCE [LARGE SCALE GENOMIC DNA]</scope>
    <source>
        <strain evidence="3">MUSC 149</strain>
    </source>
</reference>
<dbReference type="Proteomes" id="UP000034196">
    <property type="component" value="Unassembled WGS sequence"/>
</dbReference>
<dbReference type="AlphaFoldDB" id="A0A1J4NX21"/>
<keyword evidence="4" id="KW-1185">Reference proteome</keyword>
<dbReference type="Pfam" id="PF06863">
    <property type="entry name" value="DUF1254"/>
    <property type="match status" value="1"/>
</dbReference>
<sequence>MTEQERPGLSDLAAEAYVYGFPLVFNLEQVQRFTRDGMGSLAPAPFNTFAHARTLAGPQDTFVTINNDTLYSMAHLDLADGPLLLRVPDTAGRYYVLQFVDAWTNNFAYVGHRATGTAAGTFLITPPGRRGEAPEGVRVIESPTRVCSIIGRWACDGPQDLRAVAALQDALTLEPRGQAAPGLPAPDARVTDGPLFFEKLRLWLAAFPPASPEYEYQQRFARLGLLDAGPSPYAGVAGALADALHEGLTAGRARVEDCTTHGPSPSQNGWKLTYHAFDYNQDFLGPGTDTDPRWVIADRAQARLSRAAAARAGLWGNHGYEAAYAMTWIDRDGETLDGARPYTLRFTAPPPVDAFWSITMYDLPEYYLVANPIDRYSIGDRTPGLHYAADGSLTLHLRPDAPNSPEARANWLPTPPGPFRPVLRMYEPHQTVFDGGYTLPPIEPAD</sequence>
<dbReference type="RefSeq" id="WP_046581979.1">
    <property type="nucleotide sequence ID" value="NZ_LAVA02000046.1"/>
</dbReference>
<dbReference type="Pfam" id="PF06742">
    <property type="entry name" value="DUF1214"/>
    <property type="match status" value="1"/>
</dbReference>
<evidence type="ECO:0008006" key="5">
    <source>
        <dbReference type="Google" id="ProtNLM"/>
    </source>
</evidence>
<dbReference type="InterPro" id="IPR037050">
    <property type="entry name" value="DUF1254_sf"/>
</dbReference>
<organism evidence="3 4">
    <name type="scientific">Streptomyces mangrovisoli</name>
    <dbReference type="NCBI Taxonomy" id="1428628"/>
    <lineage>
        <taxon>Bacteria</taxon>
        <taxon>Bacillati</taxon>
        <taxon>Actinomycetota</taxon>
        <taxon>Actinomycetes</taxon>
        <taxon>Kitasatosporales</taxon>
        <taxon>Streptomycetaceae</taxon>
        <taxon>Streptomyces</taxon>
    </lineage>
</organism>
<dbReference type="InterPro" id="IPR010679">
    <property type="entry name" value="DUF1254"/>
</dbReference>
<dbReference type="PANTHER" id="PTHR36509">
    <property type="entry name" value="BLL3101 PROTEIN"/>
    <property type="match status" value="1"/>
</dbReference>
<dbReference type="Gene3D" id="2.60.120.600">
    <property type="entry name" value="Domain of unknown function DUF1214, C-terminal domain"/>
    <property type="match status" value="1"/>
</dbReference>
<evidence type="ECO:0000259" key="1">
    <source>
        <dbReference type="Pfam" id="PF06742"/>
    </source>
</evidence>
<evidence type="ECO:0000313" key="3">
    <source>
        <dbReference type="EMBL" id="OIJ66044.1"/>
    </source>
</evidence>
<dbReference type="STRING" id="1428628.WN71_020480"/>
<protein>
    <recommendedName>
        <fullName evidence="5">ATP synthase subunit alpha</fullName>
    </recommendedName>
</protein>
<proteinExistence type="predicted"/>
<dbReference type="EMBL" id="LAVA02000046">
    <property type="protein sequence ID" value="OIJ66044.1"/>
    <property type="molecule type" value="Genomic_DNA"/>
</dbReference>
<comment type="caution">
    <text evidence="3">The sequence shown here is derived from an EMBL/GenBank/DDBJ whole genome shotgun (WGS) entry which is preliminary data.</text>
</comment>
<evidence type="ECO:0000259" key="2">
    <source>
        <dbReference type="Pfam" id="PF06863"/>
    </source>
</evidence>
<dbReference type="OrthoDB" id="40820at2"/>
<dbReference type="PANTHER" id="PTHR36509:SF2">
    <property type="entry name" value="BLL3101 PROTEIN"/>
    <property type="match status" value="1"/>
</dbReference>
<dbReference type="InterPro" id="IPR010621">
    <property type="entry name" value="DUF1214"/>
</dbReference>
<evidence type="ECO:0000313" key="4">
    <source>
        <dbReference type="Proteomes" id="UP000034196"/>
    </source>
</evidence>
<feature type="domain" description="DUF1214" evidence="1">
    <location>
        <begin position="321"/>
        <end position="430"/>
    </location>
</feature>
<dbReference type="SUPFAM" id="SSF160935">
    <property type="entry name" value="VPA0735-like"/>
    <property type="match status" value="1"/>
</dbReference>
<accession>A0A1J4NX21</accession>
<gene>
    <name evidence="3" type="ORF">WN71_020480</name>
</gene>
<dbReference type="Gene3D" id="2.60.40.1610">
    <property type="entry name" value="Domain of unknown function DUF1254"/>
    <property type="match status" value="1"/>
</dbReference>
<name>A0A1J4NX21_9ACTN</name>
<feature type="domain" description="DUF1254" evidence="2">
    <location>
        <begin position="46"/>
        <end position="175"/>
    </location>
</feature>
<dbReference type="InterPro" id="IPR037049">
    <property type="entry name" value="DUF1214_C_sf"/>
</dbReference>